<organism evidence="2 3">
    <name type="scientific">Conexibacter woesei (strain DSM 14684 / CCUG 47730 / CIP 108061 / JCM 11494 / NBRC 100937 / ID131577)</name>
    <dbReference type="NCBI Taxonomy" id="469383"/>
    <lineage>
        <taxon>Bacteria</taxon>
        <taxon>Bacillati</taxon>
        <taxon>Actinomycetota</taxon>
        <taxon>Thermoleophilia</taxon>
        <taxon>Solirubrobacterales</taxon>
        <taxon>Conexibacteraceae</taxon>
        <taxon>Conexibacter</taxon>
    </lineage>
</organism>
<sequence length="121" mass="12778">MADIATVVDNYIAVWNEADPARRRDLIAQTWTEQGTYVDPLMAGEGVEGIDAMVAAAQQQFPGHRFELTFGPDAHNDVVRFTWTLVGVETGAAAAVGVDFATVAADGRLAAVTGFLEPAAA</sequence>
<evidence type="ECO:0000313" key="2">
    <source>
        <dbReference type="EMBL" id="ADB54086.1"/>
    </source>
</evidence>
<gene>
    <name evidence="2" type="ordered locus">Cwoe_5682</name>
</gene>
<feature type="domain" description="SnoaL-like" evidence="1">
    <location>
        <begin position="8"/>
        <end position="111"/>
    </location>
</feature>
<dbReference type="KEGG" id="cwo:Cwoe_5682"/>
<reference evidence="2 3" key="1">
    <citation type="journal article" date="2010" name="Stand. Genomic Sci.">
        <title>Complete genome sequence of Conexibacter woesei type strain (ID131577).</title>
        <authorList>
            <person name="Pukall R."/>
            <person name="Lapidus A."/>
            <person name="Glavina Del Rio T."/>
            <person name="Copeland A."/>
            <person name="Tice H."/>
            <person name="Cheng J.-F."/>
            <person name="Lucas S."/>
            <person name="Chen F."/>
            <person name="Nolan M."/>
            <person name="Bruce D."/>
            <person name="Goodwin L."/>
            <person name="Pitluck S."/>
            <person name="Mavromatis K."/>
            <person name="Ivanova N."/>
            <person name="Ovchinnikova G."/>
            <person name="Pati A."/>
            <person name="Chen A."/>
            <person name="Palaniappan K."/>
            <person name="Land M."/>
            <person name="Hauser L."/>
            <person name="Chang Y.-J."/>
            <person name="Jeffries C.D."/>
            <person name="Chain P."/>
            <person name="Meincke L."/>
            <person name="Sims D."/>
            <person name="Brettin T."/>
            <person name="Detter J.C."/>
            <person name="Rohde M."/>
            <person name="Goeker M."/>
            <person name="Bristow J."/>
            <person name="Eisen J.A."/>
            <person name="Markowitz V."/>
            <person name="Kyrpides N.C."/>
            <person name="Klenk H.-P."/>
            <person name="Hugenholtz P."/>
        </authorList>
    </citation>
    <scope>NUCLEOTIDE SEQUENCE [LARGE SCALE GENOMIC DNA]</scope>
    <source>
        <strain evidence="3">DSM 14684 / CIP 108061 / JCM 11494 / NBRC 100937 / ID131577</strain>
    </source>
</reference>
<dbReference type="Pfam" id="PF12680">
    <property type="entry name" value="SnoaL_2"/>
    <property type="match status" value="1"/>
</dbReference>
<proteinExistence type="predicted"/>
<dbReference type="InterPro" id="IPR032710">
    <property type="entry name" value="NTF2-like_dom_sf"/>
</dbReference>
<dbReference type="EMBL" id="CP001854">
    <property type="protein sequence ID" value="ADB54086.1"/>
    <property type="molecule type" value="Genomic_DNA"/>
</dbReference>
<evidence type="ECO:0000313" key="3">
    <source>
        <dbReference type="Proteomes" id="UP000008229"/>
    </source>
</evidence>
<evidence type="ECO:0000259" key="1">
    <source>
        <dbReference type="Pfam" id="PF12680"/>
    </source>
</evidence>
<dbReference type="InterPro" id="IPR037401">
    <property type="entry name" value="SnoaL-like"/>
</dbReference>
<dbReference type="Proteomes" id="UP000008229">
    <property type="component" value="Chromosome"/>
</dbReference>
<dbReference type="HOGENOM" id="CLU_125060_0_0_11"/>
<protein>
    <recommendedName>
        <fullName evidence="1">SnoaL-like domain-containing protein</fullName>
    </recommendedName>
</protein>
<dbReference type="RefSeq" id="WP_012937137.1">
    <property type="nucleotide sequence ID" value="NC_013739.1"/>
</dbReference>
<dbReference type="eggNOG" id="COG2329">
    <property type="taxonomic scope" value="Bacteria"/>
</dbReference>
<accession>D3F1Q5</accession>
<dbReference type="OrthoDB" id="9808719at2"/>
<dbReference type="AlphaFoldDB" id="D3F1Q5"/>
<dbReference type="SUPFAM" id="SSF54427">
    <property type="entry name" value="NTF2-like"/>
    <property type="match status" value="1"/>
</dbReference>
<dbReference type="Gene3D" id="3.10.450.50">
    <property type="match status" value="1"/>
</dbReference>
<reference evidence="3" key="2">
    <citation type="submission" date="2010-01" db="EMBL/GenBank/DDBJ databases">
        <title>The complete genome of Conexibacter woesei DSM 14684.</title>
        <authorList>
            <consortium name="US DOE Joint Genome Institute (JGI-PGF)"/>
            <person name="Lucas S."/>
            <person name="Copeland A."/>
            <person name="Lapidus A."/>
            <person name="Glavina del Rio T."/>
            <person name="Dalin E."/>
            <person name="Tice H."/>
            <person name="Bruce D."/>
            <person name="Goodwin L."/>
            <person name="Pitluck S."/>
            <person name="Kyrpides N."/>
            <person name="Mavromatis K."/>
            <person name="Ivanova N."/>
            <person name="Mikhailova N."/>
            <person name="Chertkov O."/>
            <person name="Brettin T."/>
            <person name="Detter J.C."/>
            <person name="Han C."/>
            <person name="Larimer F."/>
            <person name="Land M."/>
            <person name="Hauser L."/>
            <person name="Markowitz V."/>
            <person name="Cheng J.-F."/>
            <person name="Hugenholtz P."/>
            <person name="Woyke T."/>
            <person name="Wu D."/>
            <person name="Pukall R."/>
            <person name="Steenblock K."/>
            <person name="Schneider S."/>
            <person name="Klenk H.-P."/>
            <person name="Eisen J.A."/>
        </authorList>
    </citation>
    <scope>NUCLEOTIDE SEQUENCE [LARGE SCALE GENOMIC DNA]</scope>
    <source>
        <strain evidence="3">DSM 14684 / CIP 108061 / JCM 11494 / NBRC 100937 / ID131577</strain>
    </source>
</reference>
<name>D3F1Q5_CONWI</name>
<dbReference type="STRING" id="469383.Cwoe_5682"/>
<keyword evidence="3" id="KW-1185">Reference proteome</keyword>